<comment type="caution">
    <text evidence="7">The sequence shown here is derived from an EMBL/GenBank/DDBJ whole genome shotgun (WGS) entry which is preliminary data.</text>
</comment>
<dbReference type="GO" id="GO:1990961">
    <property type="term" value="P:xenobiotic detoxification by transmembrane export across the plasma membrane"/>
    <property type="evidence" value="ECO:0007669"/>
    <property type="project" value="TreeGrafter"/>
</dbReference>
<feature type="transmembrane region" description="Helical" evidence="6">
    <location>
        <begin position="105"/>
        <end position="125"/>
    </location>
</feature>
<evidence type="ECO:0000313" key="7">
    <source>
        <dbReference type="EMBL" id="KAJ7331516.1"/>
    </source>
</evidence>
<feature type="region of interest" description="Disordered" evidence="5">
    <location>
        <begin position="1"/>
        <end position="34"/>
    </location>
</feature>
<keyword evidence="2 6" id="KW-0812">Transmembrane</keyword>
<dbReference type="GO" id="GO:0015244">
    <property type="term" value="F:fluconazole transmembrane transporter activity"/>
    <property type="evidence" value="ECO:0007669"/>
    <property type="project" value="TreeGrafter"/>
</dbReference>
<gene>
    <name evidence="7" type="ORF">DFH08DRAFT_814826</name>
</gene>
<evidence type="ECO:0000256" key="1">
    <source>
        <dbReference type="ARBA" id="ARBA00004141"/>
    </source>
</evidence>
<dbReference type="EMBL" id="JARIHO010000035">
    <property type="protein sequence ID" value="KAJ7331516.1"/>
    <property type="molecule type" value="Genomic_DNA"/>
</dbReference>
<proteinExistence type="predicted"/>
<protein>
    <submittedName>
        <fullName evidence="7">Uncharacterized protein</fullName>
    </submittedName>
</protein>
<reference evidence="7" key="1">
    <citation type="submission" date="2023-03" db="EMBL/GenBank/DDBJ databases">
        <title>Massive genome expansion in bonnet fungi (Mycena s.s.) driven by repeated elements and novel gene families across ecological guilds.</title>
        <authorList>
            <consortium name="Lawrence Berkeley National Laboratory"/>
            <person name="Harder C.B."/>
            <person name="Miyauchi S."/>
            <person name="Viragh M."/>
            <person name="Kuo A."/>
            <person name="Thoen E."/>
            <person name="Andreopoulos B."/>
            <person name="Lu D."/>
            <person name="Skrede I."/>
            <person name="Drula E."/>
            <person name="Henrissat B."/>
            <person name="Morin E."/>
            <person name="Kohler A."/>
            <person name="Barry K."/>
            <person name="LaButti K."/>
            <person name="Morin E."/>
            <person name="Salamov A."/>
            <person name="Lipzen A."/>
            <person name="Mereny Z."/>
            <person name="Hegedus B."/>
            <person name="Baldrian P."/>
            <person name="Stursova M."/>
            <person name="Weitz H."/>
            <person name="Taylor A."/>
            <person name="Grigoriev I.V."/>
            <person name="Nagy L.G."/>
            <person name="Martin F."/>
            <person name="Kauserud H."/>
        </authorList>
    </citation>
    <scope>NUCLEOTIDE SEQUENCE</scope>
    <source>
        <strain evidence="7">CBHHK002</strain>
    </source>
</reference>
<keyword evidence="4 6" id="KW-0472">Membrane</keyword>
<organism evidence="7 8">
    <name type="scientific">Mycena albidolilacea</name>
    <dbReference type="NCBI Taxonomy" id="1033008"/>
    <lineage>
        <taxon>Eukaryota</taxon>
        <taxon>Fungi</taxon>
        <taxon>Dikarya</taxon>
        <taxon>Basidiomycota</taxon>
        <taxon>Agaricomycotina</taxon>
        <taxon>Agaricomycetes</taxon>
        <taxon>Agaricomycetidae</taxon>
        <taxon>Agaricales</taxon>
        <taxon>Marasmiineae</taxon>
        <taxon>Mycenaceae</taxon>
        <taxon>Mycena</taxon>
    </lineage>
</organism>
<evidence type="ECO:0000256" key="5">
    <source>
        <dbReference type="SAM" id="MobiDB-lite"/>
    </source>
</evidence>
<evidence type="ECO:0000256" key="6">
    <source>
        <dbReference type="SAM" id="Phobius"/>
    </source>
</evidence>
<keyword evidence="3 6" id="KW-1133">Transmembrane helix</keyword>
<dbReference type="PANTHER" id="PTHR23502:SF23">
    <property type="entry name" value="FLUCONAZOLE RESISTANCE PROTEIN 1"/>
    <property type="match status" value="1"/>
</dbReference>
<evidence type="ECO:0000256" key="3">
    <source>
        <dbReference type="ARBA" id="ARBA00022989"/>
    </source>
</evidence>
<name>A0AAD6ZQD5_9AGAR</name>
<keyword evidence="8" id="KW-1185">Reference proteome</keyword>
<accession>A0AAD6ZQD5</accession>
<feature type="transmembrane region" description="Helical" evidence="6">
    <location>
        <begin position="137"/>
        <end position="159"/>
    </location>
</feature>
<sequence length="221" mass="23977">MPRPPSLRLSKPARPAPAHVRQHPPLPNSAPQRTHAPAAFCDSCPLPDPACEVVFGPVTWNVTDRRGINVPVDIANLIQDIIPAGVLYTSGTHRYPGRRNGFTNVAFISSRSLSLVVLPVLIFGFASKSSVHRIVPIIGTALYLPGIFLNFQSILMYVTSAYPAYAASVLAGNDFFRSAIASLGRGSALLGGISFRLMPVLWVLLKYGHVLRQRSKYAHSP</sequence>
<dbReference type="GO" id="GO:0005886">
    <property type="term" value="C:plasma membrane"/>
    <property type="evidence" value="ECO:0007669"/>
    <property type="project" value="TreeGrafter"/>
</dbReference>
<comment type="subcellular location">
    <subcellularLocation>
        <location evidence="1">Membrane</location>
        <topology evidence="1">Multi-pass membrane protein</topology>
    </subcellularLocation>
</comment>
<evidence type="ECO:0000256" key="2">
    <source>
        <dbReference type="ARBA" id="ARBA00022692"/>
    </source>
</evidence>
<dbReference type="Proteomes" id="UP001218218">
    <property type="component" value="Unassembled WGS sequence"/>
</dbReference>
<evidence type="ECO:0000256" key="4">
    <source>
        <dbReference type="ARBA" id="ARBA00023136"/>
    </source>
</evidence>
<evidence type="ECO:0000313" key="8">
    <source>
        <dbReference type="Proteomes" id="UP001218218"/>
    </source>
</evidence>
<dbReference type="AlphaFoldDB" id="A0AAD6ZQD5"/>
<feature type="transmembrane region" description="Helical" evidence="6">
    <location>
        <begin position="179"/>
        <end position="205"/>
    </location>
</feature>
<dbReference type="PANTHER" id="PTHR23502">
    <property type="entry name" value="MAJOR FACILITATOR SUPERFAMILY"/>
    <property type="match status" value="1"/>
</dbReference>